<accession>A0ABD4L1M0</accession>
<keyword evidence="3" id="KW-0732">Signal</keyword>
<evidence type="ECO:0000256" key="3">
    <source>
        <dbReference type="ARBA" id="ARBA00022729"/>
    </source>
</evidence>
<dbReference type="SUPFAM" id="SSF53850">
    <property type="entry name" value="Periplasmic binding protein-like II"/>
    <property type="match status" value="1"/>
</dbReference>
<evidence type="ECO:0000313" key="5">
    <source>
        <dbReference type="Proteomes" id="UP000651738"/>
    </source>
</evidence>
<dbReference type="Pfam" id="PF13379">
    <property type="entry name" value="NMT1_2"/>
    <property type="match status" value="1"/>
</dbReference>
<sequence>MQRGGGVGRREVLGALAGLTLAPLALAGCRPLPALAVGIHPWPGYEPLYLAEHFGWLPERITLHGSVNAGASLAALEAGDLAAAALTLDEVLKARVAGVALSVVAVLNDSVGADMVVSREPLPSLAALAGARLAVERSALGELVLSQVLAAAGLGREQLTLVDLAPDQQLSAWQAGRLDAAITYEPFASQLLRAGAIRLFDSSQFPDLVLDVLAVRTDILRWERHAMADLVAAHFRGLGHLKSNPGDALRRIGAWRGLTLAEVRRTYAGLELPGLAANHAYLADDGVVMRAASRINSLLVERGLMTRRADLTGLVSPHYLPEGAWQ</sequence>
<name>A0ABD4L1M0_9GAMM</name>
<evidence type="ECO:0000256" key="1">
    <source>
        <dbReference type="ARBA" id="ARBA00004418"/>
    </source>
</evidence>
<dbReference type="PROSITE" id="PS51257">
    <property type="entry name" value="PROKAR_LIPOPROTEIN"/>
    <property type="match status" value="1"/>
</dbReference>
<reference evidence="4 5" key="1">
    <citation type="submission" date="2020-12" db="EMBL/GenBank/DDBJ databases">
        <title>Draft genome sequence of Halomonas pacifica strain CARE-V15.</title>
        <authorList>
            <person name="Vignesh N."/>
            <person name="Thabitha A."/>
            <person name="Saravanan R."/>
            <person name="Manigandan V."/>
        </authorList>
    </citation>
    <scope>NUCLEOTIDE SEQUENCE [LARGE SCALE GENOMIC DNA]</scope>
    <source>
        <strain evidence="4 5">CARE-V15</strain>
    </source>
</reference>
<dbReference type="EMBL" id="JAEDAF010000005">
    <property type="protein sequence ID" value="MBH8579856.1"/>
    <property type="molecule type" value="Genomic_DNA"/>
</dbReference>
<comment type="caution">
    <text evidence="4">The sequence shown here is derived from an EMBL/GenBank/DDBJ whole genome shotgun (WGS) entry which is preliminary data.</text>
</comment>
<dbReference type="RefSeq" id="WP_146803523.1">
    <property type="nucleotide sequence ID" value="NZ_BJUK01000029.1"/>
</dbReference>
<proteinExistence type="inferred from homology"/>
<evidence type="ECO:0000256" key="2">
    <source>
        <dbReference type="ARBA" id="ARBA00010742"/>
    </source>
</evidence>
<protein>
    <submittedName>
        <fullName evidence="4">ABC transporter substrate-binding protein</fullName>
    </submittedName>
</protein>
<dbReference type="GO" id="GO:0042597">
    <property type="term" value="C:periplasmic space"/>
    <property type="evidence" value="ECO:0007669"/>
    <property type="project" value="UniProtKB-SubCell"/>
</dbReference>
<evidence type="ECO:0000313" key="4">
    <source>
        <dbReference type="EMBL" id="MBH8579856.1"/>
    </source>
</evidence>
<comment type="subcellular location">
    <subcellularLocation>
        <location evidence="1">Periplasm</location>
    </subcellularLocation>
</comment>
<dbReference type="PANTHER" id="PTHR30024:SF47">
    <property type="entry name" value="TAURINE-BINDING PERIPLASMIC PROTEIN"/>
    <property type="match status" value="1"/>
</dbReference>
<dbReference type="AlphaFoldDB" id="A0ABD4L1M0"/>
<dbReference type="InterPro" id="IPR006311">
    <property type="entry name" value="TAT_signal"/>
</dbReference>
<comment type="similarity">
    <text evidence="2">Belongs to the bacterial solute-binding protein SsuA/TauA family.</text>
</comment>
<organism evidence="4 5">
    <name type="scientific">Bisbaumannia pacifica</name>
    <dbReference type="NCBI Taxonomy" id="77098"/>
    <lineage>
        <taxon>Bacteria</taxon>
        <taxon>Pseudomonadati</taxon>
        <taxon>Pseudomonadota</taxon>
        <taxon>Gammaproteobacteria</taxon>
        <taxon>Oceanospirillales</taxon>
        <taxon>Halomonadaceae</taxon>
        <taxon>Bisbaumannia</taxon>
    </lineage>
</organism>
<gene>
    <name evidence="4" type="ORF">I7V36_07080</name>
</gene>
<dbReference type="Gene3D" id="3.40.190.10">
    <property type="entry name" value="Periplasmic binding protein-like II"/>
    <property type="match status" value="2"/>
</dbReference>
<dbReference type="PANTHER" id="PTHR30024">
    <property type="entry name" value="ALIPHATIC SULFONATES-BINDING PROTEIN-RELATED"/>
    <property type="match status" value="1"/>
</dbReference>
<dbReference type="PROSITE" id="PS51318">
    <property type="entry name" value="TAT"/>
    <property type="match status" value="1"/>
</dbReference>
<dbReference type="Proteomes" id="UP000651738">
    <property type="component" value="Unassembled WGS sequence"/>
</dbReference>